<sequence length="185" mass="21231">MRKIFYLMNVSLDGYVEAPDGGIAWSNPDEEVHQFFTQQIRDCGAFLYGRRMYEVMRVWQTMGVEPSASDFEREFGRIWRAVPKVVFSTTLEKVGENCRLVRDDLAAEAERLKQQPGEDLMMGGPGLASSFARLGLIDEYRLVVCPIILGGGKRYFPALEREVPLRLVETRTFQSGTMYLRYQRA</sequence>
<dbReference type="AlphaFoldDB" id="A0A084SMR7"/>
<name>A0A084SMR7_9BACT</name>
<dbReference type="Pfam" id="PF01872">
    <property type="entry name" value="RibD_C"/>
    <property type="match status" value="1"/>
</dbReference>
<dbReference type="EMBL" id="JPMI01000233">
    <property type="protein sequence ID" value="KFA89752.1"/>
    <property type="molecule type" value="Genomic_DNA"/>
</dbReference>
<evidence type="ECO:0000259" key="1">
    <source>
        <dbReference type="Pfam" id="PF01872"/>
    </source>
</evidence>
<feature type="domain" description="Bacterial bifunctional deaminase-reductase C-terminal" evidence="1">
    <location>
        <begin position="3"/>
        <end position="178"/>
    </location>
</feature>
<proteinExistence type="predicted"/>
<dbReference type="InterPro" id="IPR024072">
    <property type="entry name" value="DHFR-like_dom_sf"/>
</dbReference>
<dbReference type="SUPFAM" id="SSF53597">
    <property type="entry name" value="Dihydrofolate reductase-like"/>
    <property type="match status" value="1"/>
</dbReference>
<dbReference type="RefSeq" id="WP_043404227.1">
    <property type="nucleotide sequence ID" value="NZ_JPMI01000233.1"/>
</dbReference>
<comment type="caution">
    <text evidence="2">The sequence shown here is derived from an EMBL/GenBank/DDBJ whole genome shotgun (WGS) entry which is preliminary data.</text>
</comment>
<dbReference type="Proteomes" id="UP000028547">
    <property type="component" value="Unassembled WGS sequence"/>
</dbReference>
<organism evidence="2 3">
    <name type="scientific">Archangium violaceum Cb vi76</name>
    <dbReference type="NCBI Taxonomy" id="1406225"/>
    <lineage>
        <taxon>Bacteria</taxon>
        <taxon>Pseudomonadati</taxon>
        <taxon>Myxococcota</taxon>
        <taxon>Myxococcia</taxon>
        <taxon>Myxococcales</taxon>
        <taxon>Cystobacterineae</taxon>
        <taxon>Archangiaceae</taxon>
        <taxon>Archangium</taxon>
    </lineage>
</organism>
<dbReference type="PANTHER" id="PTHR38011">
    <property type="entry name" value="DIHYDROFOLATE REDUCTASE FAMILY PROTEIN (AFU_ORTHOLOGUE AFUA_8G06820)"/>
    <property type="match status" value="1"/>
</dbReference>
<evidence type="ECO:0000313" key="3">
    <source>
        <dbReference type="Proteomes" id="UP000028547"/>
    </source>
</evidence>
<gene>
    <name evidence="2" type="ORF">Q664_33245</name>
</gene>
<dbReference type="GO" id="GO:0008703">
    <property type="term" value="F:5-amino-6-(5-phosphoribosylamino)uracil reductase activity"/>
    <property type="evidence" value="ECO:0007669"/>
    <property type="project" value="InterPro"/>
</dbReference>
<accession>A0A084SMR7</accession>
<dbReference type="Gene3D" id="3.40.430.10">
    <property type="entry name" value="Dihydrofolate Reductase, subunit A"/>
    <property type="match status" value="1"/>
</dbReference>
<dbReference type="GO" id="GO:0009231">
    <property type="term" value="P:riboflavin biosynthetic process"/>
    <property type="evidence" value="ECO:0007669"/>
    <property type="project" value="InterPro"/>
</dbReference>
<dbReference type="InterPro" id="IPR002734">
    <property type="entry name" value="RibDG_C"/>
</dbReference>
<dbReference type="PANTHER" id="PTHR38011:SF11">
    <property type="entry name" value="2,5-DIAMINO-6-RIBOSYLAMINO-4(3H)-PYRIMIDINONE 5'-PHOSPHATE REDUCTASE"/>
    <property type="match status" value="1"/>
</dbReference>
<protein>
    <submittedName>
        <fullName evidence="2">Deaminase</fullName>
    </submittedName>
</protein>
<dbReference type="InterPro" id="IPR050765">
    <property type="entry name" value="Riboflavin_Biosynth_HTPR"/>
</dbReference>
<reference evidence="2 3" key="1">
    <citation type="submission" date="2014-07" db="EMBL/GenBank/DDBJ databases">
        <title>Draft Genome Sequence of Gephyronic Acid Producer, Cystobacter violaceus Strain Cb vi76.</title>
        <authorList>
            <person name="Stevens D.C."/>
            <person name="Young J."/>
            <person name="Carmichael R."/>
            <person name="Tan J."/>
            <person name="Taylor R.E."/>
        </authorList>
    </citation>
    <scope>NUCLEOTIDE SEQUENCE [LARGE SCALE GENOMIC DNA]</scope>
    <source>
        <strain evidence="2 3">Cb vi76</strain>
    </source>
</reference>
<evidence type="ECO:0000313" key="2">
    <source>
        <dbReference type="EMBL" id="KFA89752.1"/>
    </source>
</evidence>